<comment type="caution">
    <text evidence="2">The sequence shown here is derived from an EMBL/GenBank/DDBJ whole genome shotgun (WGS) entry which is preliminary data.</text>
</comment>
<dbReference type="PANTHER" id="PTHR33361:SF16">
    <property type="entry name" value="DUF885 DOMAIN-CONTAINING PROTEIN"/>
    <property type="match status" value="1"/>
</dbReference>
<gene>
    <name evidence="2" type="ORF">D3872_05375</name>
</gene>
<reference evidence="2 3" key="1">
    <citation type="submission" date="2018-09" db="EMBL/GenBank/DDBJ databases">
        <authorList>
            <person name="Zhu H."/>
        </authorList>
    </citation>
    <scope>NUCLEOTIDE SEQUENCE [LARGE SCALE GENOMIC DNA]</scope>
    <source>
        <strain evidence="2 3">K1S02-61</strain>
    </source>
</reference>
<feature type="signal peptide" evidence="1">
    <location>
        <begin position="1"/>
        <end position="24"/>
    </location>
</feature>
<keyword evidence="1" id="KW-0732">Signal</keyword>
<name>A0A418Y601_9BURK</name>
<organism evidence="2 3">
    <name type="scientific">Massilia cavernae</name>
    <dbReference type="NCBI Taxonomy" id="2320864"/>
    <lineage>
        <taxon>Bacteria</taxon>
        <taxon>Pseudomonadati</taxon>
        <taxon>Pseudomonadota</taxon>
        <taxon>Betaproteobacteria</taxon>
        <taxon>Burkholderiales</taxon>
        <taxon>Oxalobacteraceae</taxon>
        <taxon>Telluria group</taxon>
        <taxon>Massilia</taxon>
    </lineage>
</organism>
<protein>
    <submittedName>
        <fullName evidence="2">DUF885 domain-containing protein</fullName>
    </submittedName>
</protein>
<accession>A0A418Y601</accession>
<evidence type="ECO:0000313" key="3">
    <source>
        <dbReference type="Proteomes" id="UP000284006"/>
    </source>
</evidence>
<dbReference type="OrthoDB" id="9760040at2"/>
<dbReference type="Proteomes" id="UP000284006">
    <property type="component" value="Unassembled WGS sequence"/>
</dbReference>
<evidence type="ECO:0000256" key="1">
    <source>
        <dbReference type="SAM" id="SignalP"/>
    </source>
</evidence>
<dbReference type="EMBL" id="QYUP01000058">
    <property type="protein sequence ID" value="RJG22527.1"/>
    <property type="molecule type" value="Genomic_DNA"/>
</dbReference>
<proteinExistence type="predicted"/>
<dbReference type="Pfam" id="PF05960">
    <property type="entry name" value="DUF885"/>
    <property type="match status" value="1"/>
</dbReference>
<dbReference type="PANTHER" id="PTHR33361">
    <property type="entry name" value="GLR0591 PROTEIN"/>
    <property type="match status" value="1"/>
</dbReference>
<dbReference type="RefSeq" id="WP_119809817.1">
    <property type="nucleotide sequence ID" value="NZ_QYUP01000058.1"/>
</dbReference>
<dbReference type="AlphaFoldDB" id="A0A418Y601"/>
<keyword evidence="3" id="KW-1185">Reference proteome</keyword>
<sequence>MKKSLTLCALSAALMLAYAPATIAAGQPAGKVAGAVASQSKKQLDKLADEYYDAVARYDPVGATESGDNRFDDQIGMSISPAVRAKQYARYEAFLKRLHAIDRNTLDRGAQINHDILEYELKTAITFKDFPEHLLPLDQMDSMPVTLANYAGGEAAQQLKTAKHYRAYLNRLNQLPAWIDQAIANMREGMRKGVVLPRAPMTSALPQFQKLVSDTPETNIFYTPIKKLPATFSAKDKKELTAAYKATLSKKLMPSLRKLGTFLETEYLPATRTSTGWSALPHGVEWYQANVAASTTTTLGPEEIHATGLKEVARIQAEYGVTGPKMGYNGPAAGLPGWVAEQEKYRPFKTEQEVIDVYRKLDAVLRERLPALFTLMPKAPLDLRLEPELSRATASDHYTAPASDGSRPGVFWSVVNDPKQYGSTGMVTLFLHEGQPGHHFHIALLQEMDLPMFRKFGGNNAFTEGWALYAETLGKEMGLFEKPEDYFGHLNDEMLRAVRLVVDTGMHAKGWTREQSIQYMRDTLGYTEAVARSETERYMVWPGQALGYKIGSLKIAELRQKASAALGSKFSLPKFHEIVLEDGTVPLSLLEAKVQRWIEKESGR</sequence>
<feature type="chain" id="PRO_5019397231" evidence="1">
    <location>
        <begin position="25"/>
        <end position="604"/>
    </location>
</feature>
<dbReference type="InterPro" id="IPR010281">
    <property type="entry name" value="DUF885"/>
</dbReference>
<evidence type="ECO:0000313" key="2">
    <source>
        <dbReference type="EMBL" id="RJG22527.1"/>
    </source>
</evidence>